<feature type="compositionally biased region" description="Low complexity" evidence="1">
    <location>
        <begin position="64"/>
        <end position="76"/>
    </location>
</feature>
<keyword evidence="4" id="KW-1185">Reference proteome</keyword>
<feature type="chain" id="PRO_5046701703" description="Proteophosphoglycan ppg4" evidence="2">
    <location>
        <begin position="26"/>
        <end position="157"/>
    </location>
</feature>
<proteinExistence type="predicted"/>
<reference evidence="3 4" key="1">
    <citation type="submission" date="2021-12" db="EMBL/GenBank/DDBJ databases">
        <title>Genome seq of P8.</title>
        <authorList>
            <person name="Seo T."/>
        </authorList>
    </citation>
    <scope>NUCLEOTIDE SEQUENCE [LARGE SCALE GENOMIC DNA]</scope>
    <source>
        <strain evidence="3 4">P8</strain>
    </source>
</reference>
<dbReference type="RefSeq" id="WP_233372558.1">
    <property type="nucleotide sequence ID" value="NZ_JAJTWU010000005.1"/>
</dbReference>
<evidence type="ECO:0000256" key="2">
    <source>
        <dbReference type="SAM" id="SignalP"/>
    </source>
</evidence>
<comment type="caution">
    <text evidence="3">The sequence shown here is derived from an EMBL/GenBank/DDBJ whole genome shotgun (WGS) entry which is preliminary data.</text>
</comment>
<feature type="compositionally biased region" description="Polar residues" evidence="1">
    <location>
        <begin position="29"/>
        <end position="59"/>
    </location>
</feature>
<sequence>MSTLKTATSALTAVALVTGISLAWAQADDSAQPTPSTTAAGTMPSEQTPADPNAPTTGTMAVDPANTGAPAATNPPVDSTAQLPANSTATPNSLNTNQAATNANGAPSSSSMDNSNTSTANSSSMSSPSTGTDSTYNNNATNNRGSTYEPAPRADRN</sequence>
<feature type="compositionally biased region" description="Low complexity" evidence="1">
    <location>
        <begin position="95"/>
        <end position="135"/>
    </location>
</feature>
<keyword evidence="2" id="KW-0732">Signal</keyword>
<feature type="compositionally biased region" description="Polar residues" evidence="1">
    <location>
        <begin position="136"/>
        <end position="146"/>
    </location>
</feature>
<evidence type="ECO:0000313" key="3">
    <source>
        <dbReference type="EMBL" id="MCE4555546.1"/>
    </source>
</evidence>
<dbReference type="Proteomes" id="UP001200741">
    <property type="component" value="Unassembled WGS sequence"/>
</dbReference>
<feature type="signal peptide" evidence="2">
    <location>
        <begin position="1"/>
        <end position="25"/>
    </location>
</feature>
<name>A0ABS8XY56_9BURK</name>
<evidence type="ECO:0000256" key="1">
    <source>
        <dbReference type="SAM" id="MobiDB-lite"/>
    </source>
</evidence>
<feature type="region of interest" description="Disordered" evidence="1">
    <location>
        <begin position="26"/>
        <end position="157"/>
    </location>
</feature>
<evidence type="ECO:0008006" key="5">
    <source>
        <dbReference type="Google" id="ProtNLM"/>
    </source>
</evidence>
<gene>
    <name evidence="3" type="ORF">LXT13_14155</name>
</gene>
<evidence type="ECO:0000313" key="4">
    <source>
        <dbReference type="Proteomes" id="UP001200741"/>
    </source>
</evidence>
<organism evidence="3 4">
    <name type="scientific">Pelomonas cellulosilytica</name>
    <dbReference type="NCBI Taxonomy" id="2906762"/>
    <lineage>
        <taxon>Bacteria</taxon>
        <taxon>Pseudomonadati</taxon>
        <taxon>Pseudomonadota</taxon>
        <taxon>Betaproteobacteria</taxon>
        <taxon>Burkholderiales</taxon>
        <taxon>Sphaerotilaceae</taxon>
        <taxon>Roseateles</taxon>
    </lineage>
</organism>
<protein>
    <recommendedName>
        <fullName evidence="5">Proteophosphoglycan ppg4</fullName>
    </recommendedName>
</protein>
<dbReference type="EMBL" id="JAJTWU010000005">
    <property type="protein sequence ID" value="MCE4555546.1"/>
    <property type="molecule type" value="Genomic_DNA"/>
</dbReference>
<feature type="compositionally biased region" description="Polar residues" evidence="1">
    <location>
        <begin position="77"/>
        <end position="94"/>
    </location>
</feature>
<accession>A0ABS8XY56</accession>